<comment type="caution">
    <text evidence="2">The sequence shown here is derived from an EMBL/GenBank/DDBJ whole genome shotgun (WGS) entry which is preliminary data.</text>
</comment>
<evidence type="ECO:0000313" key="2">
    <source>
        <dbReference type="EMBL" id="MVN89401.1"/>
    </source>
</evidence>
<dbReference type="AlphaFoldDB" id="A0A7C9LTW5"/>
<dbReference type="Proteomes" id="UP000483286">
    <property type="component" value="Unassembled WGS sequence"/>
</dbReference>
<feature type="transmembrane region" description="Helical" evidence="1">
    <location>
        <begin position="91"/>
        <end position="109"/>
    </location>
</feature>
<dbReference type="EMBL" id="WQLB01000060">
    <property type="protein sequence ID" value="MVN89401.1"/>
    <property type="molecule type" value="Genomic_DNA"/>
</dbReference>
<keyword evidence="3" id="KW-1185">Reference proteome</keyword>
<feature type="transmembrane region" description="Helical" evidence="1">
    <location>
        <begin position="62"/>
        <end position="79"/>
    </location>
</feature>
<keyword evidence="1" id="KW-0472">Membrane</keyword>
<reference evidence="2 3" key="1">
    <citation type="submission" date="2019-12" db="EMBL/GenBank/DDBJ databases">
        <title>Deinococcus sp. HMF7620 Genome sequencing and assembly.</title>
        <authorList>
            <person name="Kang H."/>
            <person name="Kim H."/>
            <person name="Joh K."/>
        </authorList>
    </citation>
    <scope>NUCLEOTIDE SEQUENCE [LARGE SCALE GENOMIC DNA]</scope>
    <source>
        <strain evidence="2 3">HMF7620</strain>
    </source>
</reference>
<feature type="transmembrane region" description="Helical" evidence="1">
    <location>
        <begin position="21"/>
        <end position="50"/>
    </location>
</feature>
<proteinExistence type="predicted"/>
<dbReference type="RefSeq" id="WP_157461659.1">
    <property type="nucleotide sequence ID" value="NZ_WQLB01000060.1"/>
</dbReference>
<evidence type="ECO:0000313" key="3">
    <source>
        <dbReference type="Proteomes" id="UP000483286"/>
    </source>
</evidence>
<keyword evidence="1" id="KW-1133">Transmembrane helix</keyword>
<keyword evidence="1" id="KW-0812">Transmembrane</keyword>
<sequence>MPEQASNRKGQKPDAPQDPGCGALAAFSMVVTLVGSAAFLMAAISGFNAWWNSPAETAAGDLAFVVAVGCLILLLLGWVGHGVARRWMYRWSTLLVVLAVFGLGSWFFGREYRALVRAERAAQVLEQGRYTTP</sequence>
<gene>
    <name evidence="2" type="ORF">GO986_21955</name>
</gene>
<accession>A0A7C9LTW5</accession>
<organism evidence="2 3">
    <name type="scientific">Deinococcus arboris</name>
    <dbReference type="NCBI Taxonomy" id="2682977"/>
    <lineage>
        <taxon>Bacteria</taxon>
        <taxon>Thermotogati</taxon>
        <taxon>Deinococcota</taxon>
        <taxon>Deinococci</taxon>
        <taxon>Deinococcales</taxon>
        <taxon>Deinococcaceae</taxon>
        <taxon>Deinococcus</taxon>
    </lineage>
</organism>
<name>A0A7C9LTW5_9DEIO</name>
<evidence type="ECO:0000256" key="1">
    <source>
        <dbReference type="SAM" id="Phobius"/>
    </source>
</evidence>
<protein>
    <submittedName>
        <fullName evidence="2">Uncharacterized protein</fullName>
    </submittedName>
</protein>